<evidence type="ECO:0000259" key="2">
    <source>
        <dbReference type="Pfam" id="PF00437"/>
    </source>
</evidence>
<name>A0A921IUH2_9ACTN</name>
<dbReference type="InterPro" id="IPR050921">
    <property type="entry name" value="T4SS_GSP_E_ATPase"/>
</dbReference>
<proteinExistence type="inferred from homology"/>
<dbReference type="InterPro" id="IPR027417">
    <property type="entry name" value="P-loop_NTPase"/>
</dbReference>
<dbReference type="Gene3D" id="3.40.50.300">
    <property type="entry name" value="P-loop containing nucleotide triphosphate hydrolases"/>
    <property type="match status" value="1"/>
</dbReference>
<evidence type="ECO:0000256" key="1">
    <source>
        <dbReference type="ARBA" id="ARBA00006611"/>
    </source>
</evidence>
<dbReference type="Proteomes" id="UP000753256">
    <property type="component" value="Unassembled WGS sequence"/>
</dbReference>
<dbReference type="Gene3D" id="3.30.450.380">
    <property type="match status" value="1"/>
</dbReference>
<feature type="domain" description="Bacterial type II secretion system protein E" evidence="2">
    <location>
        <begin position="101"/>
        <end position="371"/>
    </location>
</feature>
<protein>
    <submittedName>
        <fullName evidence="3">Flp pilus assembly complex ATPase component TadA</fullName>
    </submittedName>
</protein>
<comment type="similarity">
    <text evidence="1">Belongs to the GSP E family.</text>
</comment>
<sequence length="447" mass="49053">MGVYARFERSRKVRRSARSVREARGALSRERREAARAAKRDVMERMGFSEVARIAAEPDAARSREELRPAVEAVLNAREGEALEPLEREEVVAEVLDDIVGLGPLQALIEDDSVSEIMVNGSGSAFYERYGTLHALGALFENDEQIRILIDRIISPLGRRVDERSPIVNARLKLGYRVNAVIPPVALDGPVLTIRKFSDRISSLKELVDLGSLPGWYAGLLSCAVSLRQDLAVAGGTGSGKTTLLNALSCEIPIGERIVTIEDSAELKFSRHPHVVRLEARQASIEGEGAVSIRDLVTNALRMRPDRIVVGEVRGAECIDMLQAMNTGHDGSLTTLHAGTEEEAIVRLTLLARYGINLPSELIEEQIAMALDGIVMSERRADGRRFVSSYSGVRRAAGGGVELERYVSFDSATATWSLETEPPFVAEALRAGRLTTEEVEEWRRSCP</sequence>
<dbReference type="CDD" id="cd01130">
    <property type="entry name" value="VirB11-like_ATPase"/>
    <property type="match status" value="1"/>
</dbReference>
<accession>A0A921IUH2</accession>
<dbReference type="EMBL" id="DYUZ01000017">
    <property type="protein sequence ID" value="HJG37090.1"/>
    <property type="molecule type" value="Genomic_DNA"/>
</dbReference>
<dbReference type="InterPro" id="IPR001482">
    <property type="entry name" value="T2SS/T4SS_dom"/>
</dbReference>
<evidence type="ECO:0000313" key="4">
    <source>
        <dbReference type="Proteomes" id="UP000753256"/>
    </source>
</evidence>
<reference evidence="3" key="2">
    <citation type="submission" date="2021-09" db="EMBL/GenBank/DDBJ databases">
        <authorList>
            <person name="Gilroy R."/>
        </authorList>
    </citation>
    <scope>NUCLEOTIDE SEQUENCE</scope>
    <source>
        <strain evidence="3">ChiHjej13B12-9602</strain>
    </source>
</reference>
<dbReference type="GO" id="GO:0016887">
    <property type="term" value="F:ATP hydrolysis activity"/>
    <property type="evidence" value="ECO:0007669"/>
    <property type="project" value="InterPro"/>
</dbReference>
<reference evidence="3" key="1">
    <citation type="journal article" date="2021" name="PeerJ">
        <title>Extensive microbial diversity within the chicken gut microbiome revealed by metagenomics and culture.</title>
        <authorList>
            <person name="Gilroy R."/>
            <person name="Ravi A."/>
            <person name="Getino M."/>
            <person name="Pursley I."/>
            <person name="Horton D.L."/>
            <person name="Alikhan N.F."/>
            <person name="Baker D."/>
            <person name="Gharbi K."/>
            <person name="Hall N."/>
            <person name="Watson M."/>
            <person name="Adriaenssens E.M."/>
            <person name="Foster-Nyarko E."/>
            <person name="Jarju S."/>
            <person name="Secka A."/>
            <person name="Antonio M."/>
            <person name="Oren A."/>
            <person name="Chaudhuri R.R."/>
            <person name="La Ragione R."/>
            <person name="Hildebrand F."/>
            <person name="Pallen M.J."/>
        </authorList>
    </citation>
    <scope>NUCLEOTIDE SEQUENCE</scope>
    <source>
        <strain evidence="3">ChiHjej13B12-9602</strain>
    </source>
</reference>
<dbReference type="Pfam" id="PF00437">
    <property type="entry name" value="T2SSE"/>
    <property type="match status" value="1"/>
</dbReference>
<dbReference type="SUPFAM" id="SSF52540">
    <property type="entry name" value="P-loop containing nucleoside triphosphate hydrolases"/>
    <property type="match status" value="1"/>
</dbReference>
<gene>
    <name evidence="3" type="primary">tadA</name>
    <name evidence="3" type="ORF">K8V70_04405</name>
</gene>
<organism evidence="3 4">
    <name type="scientific">Enorma phocaeensis</name>
    <dbReference type="NCBI Taxonomy" id="1871019"/>
    <lineage>
        <taxon>Bacteria</taxon>
        <taxon>Bacillati</taxon>
        <taxon>Actinomycetota</taxon>
        <taxon>Coriobacteriia</taxon>
        <taxon>Coriobacteriales</taxon>
        <taxon>Coriobacteriaceae</taxon>
        <taxon>Enorma</taxon>
    </lineage>
</organism>
<comment type="caution">
    <text evidence="3">The sequence shown here is derived from an EMBL/GenBank/DDBJ whole genome shotgun (WGS) entry which is preliminary data.</text>
</comment>
<dbReference type="PANTHER" id="PTHR30486">
    <property type="entry name" value="TWITCHING MOTILITY PROTEIN PILT"/>
    <property type="match status" value="1"/>
</dbReference>
<dbReference type="RefSeq" id="WP_273189742.1">
    <property type="nucleotide sequence ID" value="NZ_DYUZ01000017.1"/>
</dbReference>
<dbReference type="PANTHER" id="PTHR30486:SF15">
    <property type="entry name" value="TYPE II_IV SECRETION SYSTEM ATPASE"/>
    <property type="match status" value="1"/>
</dbReference>
<evidence type="ECO:0000313" key="3">
    <source>
        <dbReference type="EMBL" id="HJG37090.1"/>
    </source>
</evidence>
<dbReference type="AlphaFoldDB" id="A0A921IUH2"/>